<keyword evidence="1" id="KW-0677">Repeat</keyword>
<dbReference type="SUPFAM" id="SSF48403">
    <property type="entry name" value="Ankyrin repeat"/>
    <property type="match status" value="2"/>
</dbReference>
<feature type="repeat" description="ANK" evidence="3">
    <location>
        <begin position="824"/>
        <end position="856"/>
    </location>
</feature>
<feature type="repeat" description="ANK" evidence="3">
    <location>
        <begin position="687"/>
        <end position="719"/>
    </location>
</feature>
<dbReference type="PRINTS" id="PR01415">
    <property type="entry name" value="ANKYRIN"/>
</dbReference>
<feature type="repeat" description="ANK" evidence="3">
    <location>
        <begin position="890"/>
        <end position="922"/>
    </location>
</feature>
<sequence>MNGLGDRNPFLQGQELPLLLPGPAVKENHQEHGNAAQNAQVDTNIGVKADPHDNQVLRIIPEQQQFPIVDLGLLDDAPAQPPARHGVPHVNLDTHYDLDEARRQADHNAQAMPGTDFDPAGQAYLNHFQFGDVFDAFEPIPLGEARDVRQPKGAKGTTPADPHPAKPKVPKGARAKGIKDLMSEKKSLMKECAEQLGRLEGCREIQAALGHRLPNPVAIDLSMISLPAQADFKITEPGLRETSRKNSLIKKQFKAAILTAETTNMRSESAAAEQTLAAARVAIRQALGTEAIAQPDEITVPEPVEVPTTQTAPHGGSAAEQKETHLDLRMTNRRLRGQIDEYDAALAMLGRPEPGIELTGDEVQHAVERQASQARSQKAAAVRQRKSRSGRRTRAAESEVLAAENEMLDVLLAERKAALDDALSAPEPLVHIPPHQGTTQRRRDDRAENLESKRYCEAEPETIEIRIYQRDDSDDDHEYGGHGGDVDMVLKQLGSLDVGDGPAVATGGTSKLSKLLSRTPLSDSKTVQKIVFTIEKNVIKTISFAMTKQLRSKEVNTEAKDAEKPQRDSQPDADTQPDASTEGVSLEKAISLAEACLAGDLEAVKKLIAAKVDLEIFDDEGDTPLLIAVMKGHTKIAQALVNAKADCAKTRNNGASPLFIAAQYGQLDIVKLLLDANPSMVDVADNKGYSPLHAASASGHTACARLLLDRGADVNHRANYGRTPLIAAAIKGHAETIALLIEKQADLDQQAKIGDTALMAAIINGHTSCAELLIEAGADTTKPLIDGCSALCSALYIAAGKGFTDIAKLLLDANPSMVDVADNKGYSPLHAASASGHTACARLLLDRGADINLRANDDRTPLIEGAFGGHAETIALLIEKQADLDQQAKIGDTALMAAIINGHTSCAELLIEAGADPDLTTLDGRTALMCAAEENKPDAVRLLLQAGGDINARRKNGSTAAFAAAEGGFADILDMLIAAGADTALPGEAGKLPREIAQAKGHERSVDLLDHPDQCGPLDFEVGTPTRPRTQPGKAGPDAVQAALKAMQVEG</sequence>
<dbReference type="PANTHER" id="PTHR24173:SF83">
    <property type="entry name" value="SOCS BOX DOMAIN-CONTAINING PROTEIN"/>
    <property type="match status" value="1"/>
</dbReference>
<feature type="region of interest" description="Disordered" evidence="4">
    <location>
        <begin position="553"/>
        <end position="581"/>
    </location>
</feature>
<dbReference type="Proteomes" id="UP000717585">
    <property type="component" value="Unassembled WGS sequence"/>
</dbReference>
<dbReference type="Gene3D" id="1.25.40.20">
    <property type="entry name" value="Ankyrin repeat-containing domain"/>
    <property type="match status" value="4"/>
</dbReference>
<reference evidence="5" key="1">
    <citation type="submission" date="2021-05" db="EMBL/GenBank/DDBJ databases">
        <title>A free-living protist that lacks canonical eukaryotic 1 DNA replication and segregation systems.</title>
        <authorList>
            <person name="Salas-Leiva D.E."/>
            <person name="Tromer E.C."/>
            <person name="Curtis B.A."/>
            <person name="Jerlstrom-Hultqvist J."/>
            <person name="Kolisko M."/>
            <person name="Yi Z."/>
            <person name="Salas-Leiva J.S."/>
            <person name="Gallot-Lavallee L."/>
            <person name="Kops G.J.P.L."/>
            <person name="Archibald J.M."/>
            <person name="Simpson A.G.B."/>
            <person name="Roger A.J."/>
        </authorList>
    </citation>
    <scope>NUCLEOTIDE SEQUENCE</scope>
    <source>
        <strain evidence="5">BICM</strain>
    </source>
</reference>
<feature type="compositionally biased region" description="Basic residues" evidence="4">
    <location>
        <begin position="165"/>
        <end position="175"/>
    </location>
</feature>
<accession>A0A8J6BAH9</accession>
<keyword evidence="2 3" id="KW-0040">ANK repeat</keyword>
<name>A0A8J6BAH9_9EUKA</name>
<feature type="region of interest" description="Disordered" evidence="4">
    <location>
        <begin position="371"/>
        <end position="398"/>
    </location>
</feature>
<dbReference type="SMART" id="SM00248">
    <property type="entry name" value="ANK"/>
    <property type="match status" value="12"/>
</dbReference>
<feature type="compositionally biased region" description="Low complexity" evidence="4">
    <location>
        <begin position="371"/>
        <end position="382"/>
    </location>
</feature>
<evidence type="ECO:0000256" key="1">
    <source>
        <dbReference type="ARBA" id="ARBA00022737"/>
    </source>
</evidence>
<organism evidence="5 6">
    <name type="scientific">Carpediemonas membranifera</name>
    <dbReference type="NCBI Taxonomy" id="201153"/>
    <lineage>
        <taxon>Eukaryota</taxon>
        <taxon>Metamonada</taxon>
        <taxon>Carpediemonas-like organisms</taxon>
        <taxon>Carpediemonas</taxon>
    </lineage>
</organism>
<feature type="repeat" description="ANK" evidence="3">
    <location>
        <begin position="857"/>
        <end position="889"/>
    </location>
</feature>
<dbReference type="Pfam" id="PF12796">
    <property type="entry name" value="Ank_2"/>
    <property type="match status" value="4"/>
</dbReference>
<dbReference type="OrthoDB" id="194358at2759"/>
<feature type="repeat" description="ANK" evidence="3">
    <location>
        <begin position="753"/>
        <end position="779"/>
    </location>
</feature>
<keyword evidence="6" id="KW-1185">Reference proteome</keyword>
<evidence type="ECO:0000313" key="5">
    <source>
        <dbReference type="EMBL" id="KAG9396167.1"/>
    </source>
</evidence>
<feature type="compositionally biased region" description="Basic residues" evidence="4">
    <location>
        <begin position="383"/>
        <end position="393"/>
    </location>
</feature>
<evidence type="ECO:0000256" key="2">
    <source>
        <dbReference type="ARBA" id="ARBA00023043"/>
    </source>
</evidence>
<dbReference type="AlphaFoldDB" id="A0A8J6BAH9"/>
<dbReference type="Pfam" id="PF13637">
    <property type="entry name" value="Ank_4"/>
    <property type="match status" value="1"/>
</dbReference>
<dbReference type="InterPro" id="IPR036770">
    <property type="entry name" value="Ankyrin_rpt-contain_sf"/>
</dbReference>
<comment type="caution">
    <text evidence="5">The sequence shown here is derived from an EMBL/GenBank/DDBJ whole genome shotgun (WGS) entry which is preliminary data.</text>
</comment>
<dbReference type="PANTHER" id="PTHR24173">
    <property type="entry name" value="ANKYRIN REPEAT CONTAINING"/>
    <property type="match status" value="1"/>
</dbReference>
<dbReference type="PROSITE" id="PS50297">
    <property type="entry name" value="ANK_REP_REGION"/>
    <property type="match status" value="8"/>
</dbReference>
<feature type="repeat" description="ANK" evidence="3">
    <location>
        <begin position="620"/>
        <end position="652"/>
    </location>
</feature>
<feature type="region of interest" description="Disordered" evidence="4">
    <location>
        <begin position="427"/>
        <end position="448"/>
    </location>
</feature>
<feature type="repeat" description="ANK" evidence="3">
    <location>
        <begin position="923"/>
        <end position="955"/>
    </location>
</feature>
<dbReference type="PROSITE" id="PS50088">
    <property type="entry name" value="ANK_REPEAT"/>
    <property type="match status" value="10"/>
</dbReference>
<feature type="repeat" description="ANK" evidence="3">
    <location>
        <begin position="653"/>
        <end position="677"/>
    </location>
</feature>
<evidence type="ECO:0000256" key="4">
    <source>
        <dbReference type="SAM" id="MobiDB-lite"/>
    </source>
</evidence>
<feature type="repeat" description="ANK" evidence="3">
    <location>
        <begin position="720"/>
        <end position="752"/>
    </location>
</feature>
<evidence type="ECO:0000313" key="6">
    <source>
        <dbReference type="Proteomes" id="UP000717585"/>
    </source>
</evidence>
<feature type="compositionally biased region" description="Basic and acidic residues" evidence="4">
    <location>
        <begin position="553"/>
        <end position="570"/>
    </location>
</feature>
<gene>
    <name evidence="5" type="ORF">J8273_2519</name>
</gene>
<proteinExistence type="predicted"/>
<dbReference type="InterPro" id="IPR002110">
    <property type="entry name" value="Ankyrin_rpt"/>
</dbReference>
<feature type="repeat" description="ANK" evidence="3">
    <location>
        <begin position="956"/>
        <end position="988"/>
    </location>
</feature>
<evidence type="ECO:0000256" key="3">
    <source>
        <dbReference type="PROSITE-ProRule" id="PRU00023"/>
    </source>
</evidence>
<protein>
    <submittedName>
        <fullName evidence="5">Ankyrin repeats (3 copies)</fullName>
    </submittedName>
</protein>
<dbReference type="EMBL" id="JAHDYR010000007">
    <property type="protein sequence ID" value="KAG9396167.1"/>
    <property type="molecule type" value="Genomic_DNA"/>
</dbReference>
<feature type="region of interest" description="Disordered" evidence="4">
    <location>
        <begin position="144"/>
        <end position="175"/>
    </location>
</feature>